<dbReference type="Gene3D" id="4.10.1000.10">
    <property type="entry name" value="Zinc finger, CCCH-type"/>
    <property type="match status" value="2"/>
</dbReference>
<dbReference type="SUPFAM" id="SSF51197">
    <property type="entry name" value="Clavaminate synthase-like"/>
    <property type="match status" value="1"/>
</dbReference>
<dbReference type="PANTHER" id="PTHR42256">
    <property type="entry name" value="OXOGLUTARATE/IRON-DEPENDENT DIOXYGENASE"/>
    <property type="match status" value="1"/>
</dbReference>
<evidence type="ECO:0000256" key="4">
    <source>
        <dbReference type="PROSITE-ProRule" id="PRU00723"/>
    </source>
</evidence>
<reference evidence="7" key="1">
    <citation type="submission" date="2021-02" db="EMBL/GenBank/DDBJ databases">
        <authorList>
            <person name="Dougan E. K."/>
            <person name="Rhodes N."/>
            <person name="Thang M."/>
            <person name="Chan C."/>
        </authorList>
    </citation>
    <scope>NUCLEOTIDE SEQUENCE</scope>
</reference>
<keyword evidence="2 4" id="KW-0863">Zinc-finger</keyword>
<dbReference type="SUPFAM" id="SSF90229">
    <property type="entry name" value="CCCH zinc finger"/>
    <property type="match status" value="1"/>
</dbReference>
<feature type="zinc finger region" description="C3H1-type" evidence="4">
    <location>
        <begin position="1082"/>
        <end position="1109"/>
    </location>
</feature>
<proteinExistence type="predicted"/>
<dbReference type="OrthoDB" id="445341at2759"/>
<evidence type="ECO:0000259" key="6">
    <source>
        <dbReference type="PROSITE" id="PS50103"/>
    </source>
</evidence>
<feature type="compositionally biased region" description="Acidic residues" evidence="5">
    <location>
        <begin position="574"/>
        <end position="602"/>
    </location>
</feature>
<dbReference type="SMART" id="SM00356">
    <property type="entry name" value="ZnF_C3H1"/>
    <property type="match status" value="2"/>
</dbReference>
<feature type="compositionally biased region" description="Basic and acidic residues" evidence="5">
    <location>
        <begin position="743"/>
        <end position="764"/>
    </location>
</feature>
<dbReference type="PANTHER" id="PTHR42256:SF1">
    <property type="entry name" value="FE2OG DIOXYGENASE DOMAIN-CONTAINING PROTEIN"/>
    <property type="match status" value="1"/>
</dbReference>
<evidence type="ECO:0000313" key="7">
    <source>
        <dbReference type="EMBL" id="CAE7470340.1"/>
    </source>
</evidence>
<feature type="region of interest" description="Disordered" evidence="5">
    <location>
        <begin position="743"/>
        <end position="846"/>
    </location>
</feature>
<feature type="domain" description="C3H1-type" evidence="6">
    <location>
        <begin position="1082"/>
        <end position="1109"/>
    </location>
</feature>
<evidence type="ECO:0000256" key="2">
    <source>
        <dbReference type="ARBA" id="ARBA00022771"/>
    </source>
</evidence>
<evidence type="ECO:0000256" key="3">
    <source>
        <dbReference type="ARBA" id="ARBA00022833"/>
    </source>
</evidence>
<dbReference type="Gene3D" id="2.60.120.590">
    <property type="entry name" value="Alpha-ketoglutarate-dependent dioxygenase AlkB-like"/>
    <property type="match status" value="1"/>
</dbReference>
<keyword evidence="8" id="KW-1185">Reference proteome</keyword>
<sequence length="1385" mass="157284">MARPVIELTSFEGRWRLLNPLNIRFSQPRIAPHFRDGHLIKETVTEIFEAPLQDPAYAGVGSVDAAAGVPQYDAVLVPPFPAIRVISWLPKLRRPDAHSAVVLPKRHIRPRLVPPSMALASLLVLLAGTRHLVLADEVSEYEGQPAFLVQSDSGGDFCATDKICQEICDTDFMVYPLDEKCMDYCHEDIHYIWDVFDNSCGEGIKDQHKFCADLCYDGFYCGEATCGPCESKCVQEFSLVQEIFDYCADCDAPPPTATDDYDKCYSDDADKCYDMECWCKEVCDIVKCPHCEKLCYKNQDKVRSVFDRYCDCGFCDVTPSSTEDAGLLQVRMLTEATDSCGCRSEHQYCFDLCKGLGYSGPGLGRCTEDCFSSGKFGDLLEDYCYECHDDPHYPDDGYHKGEYHKGDKTTKPNQGYHYKTTQPWYNYKTTQPWWNYKTTQPWWHYKYYKTTKTTTTSPSPTTTKAYHPTKKEWWNYKYYKTTQPWWNYKYYNYKTTKTTTAKPMEASTTTKKRYNPKNYYPAPGPAYYWKPNSWQHKGKQAKAKASYWGNWKYYVGESPQGMEDAEQYVGESTEGMEDAEENSPEDMQDAEEDVGESPEEMEDAKQNSEPEAEKAERDANGDQLLGKRAWFALDNRRLYSLQCAAAKRFPRRCCVVVRCIEDVPGGESIRELRKFRTTTEGRSVDVGVRAGECRPFSWIQAAPPGAHMGRAMEVEGLYAEDLFDALQWAPQAVAAAAMIGQKEEDWGERKDAECRRRSRSRPDRPVATAGRGRSPYFEMPNRWSREKEPKEEEWPRATGEGARHNRWNQDRDRGARETRERDMRDNSWHGSGSRESSLQPLPRPGYDWDQRLAQLEDDPRYFPGAELGKAQKAAMGIKGMHGRNTASFDPRSTLVRPAMRVVYGRKSHEFGASTKPDDVVVVPELICDTGDLAILNRLVKELQKPSAEDLSEPSEVPTIRSLGARMCQYFQVDLDSASFRVRWHRADGGKALELASPGFGRTKGSGSCMLNLSLGATCELAFKRAKTGEVLYFPQANGTLMLMGHEVVNRWLPGESKRPDGTHISISVAGVSRQAVEETALADTEGPCRDFRFGRCTYGDNCKFSHDQEKPNISREEVVPLSWPDRPSMRVITVPGSRRYAAPVKHDDVIVVPEFFCKEDDWNTYYTLIKEMRESQAKGERKAEWIPWHEGAHLLSQNPTGSATYTKVVERMCDYFKAAEGNRGTRFNWYRDGSDWKPFHHDSAAFNEARAATQNCTVGISFGASRELAFRHAKTGELIYFPQKNGMLFYFGRDANIIWQHGINALPDQEQDGKGRISIICWCMCQLGMEEKGSPGMLTDESRGTFSMHGKGKGKGKGKAVDGVCRDYQRGSCSYGDKCRFLHRG</sequence>
<evidence type="ECO:0000256" key="1">
    <source>
        <dbReference type="ARBA" id="ARBA00022723"/>
    </source>
</evidence>
<dbReference type="GO" id="GO:0008270">
    <property type="term" value="F:zinc ion binding"/>
    <property type="evidence" value="ECO:0007669"/>
    <property type="project" value="UniProtKB-KW"/>
</dbReference>
<feature type="compositionally biased region" description="Polar residues" evidence="5">
    <location>
        <begin position="828"/>
        <end position="839"/>
    </location>
</feature>
<dbReference type="PROSITE" id="PS50103">
    <property type="entry name" value="ZF_C3H1"/>
    <property type="match status" value="2"/>
</dbReference>
<dbReference type="EMBL" id="CAJNIZ010023614">
    <property type="protein sequence ID" value="CAE7470340.1"/>
    <property type="molecule type" value="Genomic_DNA"/>
</dbReference>
<evidence type="ECO:0000313" key="8">
    <source>
        <dbReference type="Proteomes" id="UP000649617"/>
    </source>
</evidence>
<name>A0A812SB44_SYMPI</name>
<feature type="zinc finger region" description="C3H1-type" evidence="4">
    <location>
        <begin position="1364"/>
        <end position="1385"/>
    </location>
</feature>
<gene>
    <name evidence="7" type="ORF">SPIL2461_LOCUS11897</name>
</gene>
<feature type="domain" description="C3H1-type" evidence="6">
    <location>
        <begin position="1364"/>
        <end position="1385"/>
    </location>
</feature>
<feature type="compositionally biased region" description="Basic and acidic residues" evidence="5">
    <location>
        <begin position="603"/>
        <end position="620"/>
    </location>
</feature>
<evidence type="ECO:0000256" key="5">
    <source>
        <dbReference type="SAM" id="MobiDB-lite"/>
    </source>
</evidence>
<protein>
    <recommendedName>
        <fullName evidence="6">C3H1-type domain-containing protein</fullName>
    </recommendedName>
</protein>
<feature type="region of interest" description="Disordered" evidence="5">
    <location>
        <begin position="566"/>
        <end position="620"/>
    </location>
</feature>
<keyword evidence="3 4" id="KW-0862">Zinc</keyword>
<dbReference type="InterPro" id="IPR037151">
    <property type="entry name" value="AlkB-like_sf"/>
</dbReference>
<keyword evidence="1 4" id="KW-0479">Metal-binding</keyword>
<accession>A0A812SB44</accession>
<feature type="compositionally biased region" description="Basic and acidic residues" evidence="5">
    <location>
        <begin position="783"/>
        <end position="827"/>
    </location>
</feature>
<dbReference type="Proteomes" id="UP000649617">
    <property type="component" value="Unassembled WGS sequence"/>
</dbReference>
<dbReference type="InterPro" id="IPR041367">
    <property type="entry name" value="Znf-CCCH_4"/>
</dbReference>
<dbReference type="InterPro" id="IPR000571">
    <property type="entry name" value="Znf_CCCH"/>
</dbReference>
<comment type="caution">
    <text evidence="7">The sequence shown here is derived from an EMBL/GenBank/DDBJ whole genome shotgun (WGS) entry which is preliminary data.</text>
</comment>
<dbReference type="InterPro" id="IPR036855">
    <property type="entry name" value="Znf_CCCH_sf"/>
</dbReference>
<organism evidence="7 8">
    <name type="scientific">Symbiodinium pilosum</name>
    <name type="common">Dinoflagellate</name>
    <dbReference type="NCBI Taxonomy" id="2952"/>
    <lineage>
        <taxon>Eukaryota</taxon>
        <taxon>Sar</taxon>
        <taxon>Alveolata</taxon>
        <taxon>Dinophyceae</taxon>
        <taxon>Suessiales</taxon>
        <taxon>Symbiodiniaceae</taxon>
        <taxon>Symbiodinium</taxon>
    </lineage>
</organism>
<dbReference type="Pfam" id="PF18044">
    <property type="entry name" value="zf-CCCH_4"/>
    <property type="match status" value="2"/>
</dbReference>